<name>A0ABV5C437_9BACL</name>
<organism evidence="2 3">
    <name type="scientific">Paenibacillus medicaginis</name>
    <dbReference type="NCBI Taxonomy" id="1470560"/>
    <lineage>
        <taxon>Bacteria</taxon>
        <taxon>Bacillati</taxon>
        <taxon>Bacillota</taxon>
        <taxon>Bacilli</taxon>
        <taxon>Bacillales</taxon>
        <taxon>Paenibacillaceae</taxon>
        <taxon>Paenibacillus</taxon>
    </lineage>
</organism>
<dbReference type="InterPro" id="IPR036397">
    <property type="entry name" value="RNaseH_sf"/>
</dbReference>
<comment type="caution">
    <text evidence="2">The sequence shown here is derived from an EMBL/GenBank/DDBJ whole genome shotgun (WGS) entry which is preliminary data.</text>
</comment>
<evidence type="ECO:0000313" key="3">
    <source>
        <dbReference type="Proteomes" id="UP001580430"/>
    </source>
</evidence>
<dbReference type="NCBIfam" id="NF033545">
    <property type="entry name" value="transpos_IS630"/>
    <property type="match status" value="1"/>
</dbReference>
<dbReference type="InterPro" id="IPR009057">
    <property type="entry name" value="Homeodomain-like_sf"/>
</dbReference>
<dbReference type="RefSeq" id="WP_375521400.1">
    <property type="nucleotide sequence ID" value="NZ_JBHIRY010000019.1"/>
</dbReference>
<keyword evidence="3" id="KW-1185">Reference proteome</keyword>
<dbReference type="SUPFAM" id="SSF46689">
    <property type="entry name" value="Homeodomain-like"/>
    <property type="match status" value="1"/>
</dbReference>
<evidence type="ECO:0000259" key="1">
    <source>
        <dbReference type="Pfam" id="PF13358"/>
    </source>
</evidence>
<proteinExistence type="predicted"/>
<dbReference type="Proteomes" id="UP001580430">
    <property type="component" value="Unassembled WGS sequence"/>
</dbReference>
<protein>
    <submittedName>
        <fullName evidence="2">IS630 family transposase</fullName>
    </submittedName>
</protein>
<dbReference type="Gene3D" id="3.30.420.10">
    <property type="entry name" value="Ribonuclease H-like superfamily/Ribonuclease H"/>
    <property type="match status" value="1"/>
</dbReference>
<feature type="domain" description="Tc1-like transposase DDE" evidence="1">
    <location>
        <begin position="196"/>
        <end position="346"/>
    </location>
</feature>
<accession>A0ABV5C437</accession>
<dbReference type="Pfam" id="PF13565">
    <property type="entry name" value="HTH_32"/>
    <property type="match status" value="1"/>
</dbReference>
<evidence type="ECO:0000313" key="2">
    <source>
        <dbReference type="EMBL" id="MFB5762289.1"/>
    </source>
</evidence>
<gene>
    <name evidence="2" type="ORF">ACE5LO_18025</name>
</gene>
<dbReference type="InterPro" id="IPR047655">
    <property type="entry name" value="Transpos_IS630-like"/>
</dbReference>
<dbReference type="EMBL" id="JBHIRY010000019">
    <property type="protein sequence ID" value="MFB5762289.1"/>
    <property type="molecule type" value="Genomic_DNA"/>
</dbReference>
<dbReference type="InterPro" id="IPR038717">
    <property type="entry name" value="Tc1-like_DDE_dom"/>
</dbReference>
<sequence>MVNKKRKSHHIEVSLMKSIRLTTKERKRIKKMMLGQKIAFRLKQRSTIIWKLAMEHASVTQVAIEVGVTEKTVRKWRDRFAKERIPGLEDAPRSGAPATFDPVQRCEVIAMACDKPEHHGLSGQVCWTYDTLTEVVQREVDGPSMSRSSVWRTLEENALKPHRQTLWLHSKDPQFKEKVNDVVGLYHADLPDDVALCCVDEKTGMQANEKKYETRLPRIGKAGRVEYEYIRHGTQTLLASFEVKTGEVVATCGDHRKAEDLLSFMDQVAEQYRHCRKIIIVWDNLNIHFDGPSERWTTFNARHGNKFEFHYTPLHASWVNQIEIFFSILYKRCLRHNSFISKTDLRRKVMAFIQRWNQQDGHPFNWTFRGYPIQDREAV</sequence>
<dbReference type="Pfam" id="PF13358">
    <property type="entry name" value="DDE_3"/>
    <property type="match status" value="1"/>
</dbReference>
<reference evidence="2 3" key="1">
    <citation type="submission" date="2024-09" db="EMBL/GenBank/DDBJ databases">
        <title>Paenibacillus zeirhizospherea sp. nov., isolated from surface of the maize (Zea mays) roots in a horticulture field, Hungary.</title>
        <authorList>
            <person name="Marton D."/>
            <person name="Farkas M."/>
            <person name="Bedics A."/>
            <person name="Toth E."/>
            <person name="Tancsics A."/>
            <person name="Boka K."/>
            <person name="Marati G."/>
            <person name="Kriszt B."/>
            <person name="Cserhati M."/>
        </authorList>
    </citation>
    <scope>NUCLEOTIDE SEQUENCE [LARGE SCALE GENOMIC DNA]</scope>
    <source>
        <strain evidence="2 3">JCM 18446</strain>
    </source>
</reference>